<dbReference type="RefSeq" id="WP_380905542.1">
    <property type="nucleotide sequence ID" value="NZ_JBHUEG010000012.1"/>
</dbReference>
<name>A0ABW5KJS7_9SPHI</name>
<dbReference type="PANTHER" id="PTHR48094:SF11">
    <property type="entry name" value="GLUTATHIONE-INDEPENDENT GLYOXALASE HSP31-RELATED"/>
    <property type="match status" value="1"/>
</dbReference>
<dbReference type="CDD" id="cd03141">
    <property type="entry name" value="GATase1_Hsp31_like"/>
    <property type="match status" value="1"/>
</dbReference>
<keyword evidence="1" id="KW-0346">Stress response</keyword>
<gene>
    <name evidence="5" type="ORF">ACFSR5_16370</name>
</gene>
<protein>
    <submittedName>
        <fullName evidence="5">Type 1 glutamine amidotransferase domain-containing protein</fullName>
    </submittedName>
</protein>
<feature type="domain" description="DJ-1/PfpI" evidence="4">
    <location>
        <begin position="105"/>
        <end position="253"/>
    </location>
</feature>
<evidence type="ECO:0000313" key="5">
    <source>
        <dbReference type="EMBL" id="MFD2549224.1"/>
    </source>
</evidence>
<dbReference type="SUPFAM" id="SSF52317">
    <property type="entry name" value="Class I glutamine amidotransferase-like"/>
    <property type="match status" value="1"/>
</dbReference>
<proteinExistence type="inferred from homology"/>
<dbReference type="Proteomes" id="UP001597545">
    <property type="component" value="Unassembled WGS sequence"/>
</dbReference>
<organism evidence="5 6">
    <name type="scientific">Sphingobacterium suaedae</name>
    <dbReference type="NCBI Taxonomy" id="1686402"/>
    <lineage>
        <taxon>Bacteria</taxon>
        <taxon>Pseudomonadati</taxon>
        <taxon>Bacteroidota</taxon>
        <taxon>Sphingobacteriia</taxon>
        <taxon>Sphingobacteriales</taxon>
        <taxon>Sphingobacteriaceae</taxon>
        <taxon>Sphingobacterium</taxon>
    </lineage>
</organism>
<evidence type="ECO:0000256" key="3">
    <source>
        <dbReference type="ARBA" id="ARBA00038493"/>
    </source>
</evidence>
<evidence type="ECO:0000256" key="2">
    <source>
        <dbReference type="ARBA" id="ARBA00023239"/>
    </source>
</evidence>
<dbReference type="InterPro" id="IPR050325">
    <property type="entry name" value="Prot/Nucl_acid_deglycase"/>
</dbReference>
<dbReference type="InterPro" id="IPR029062">
    <property type="entry name" value="Class_I_gatase-like"/>
</dbReference>
<reference evidence="6" key="1">
    <citation type="journal article" date="2019" name="Int. J. Syst. Evol. Microbiol.">
        <title>The Global Catalogue of Microorganisms (GCM) 10K type strain sequencing project: providing services to taxonomists for standard genome sequencing and annotation.</title>
        <authorList>
            <consortium name="The Broad Institute Genomics Platform"/>
            <consortium name="The Broad Institute Genome Sequencing Center for Infectious Disease"/>
            <person name="Wu L."/>
            <person name="Ma J."/>
        </authorList>
    </citation>
    <scope>NUCLEOTIDE SEQUENCE [LARGE SCALE GENOMIC DNA]</scope>
    <source>
        <strain evidence="6">KCTC 42662</strain>
    </source>
</reference>
<dbReference type="Gene3D" id="3.40.50.880">
    <property type="match status" value="1"/>
</dbReference>
<dbReference type="PANTHER" id="PTHR48094">
    <property type="entry name" value="PROTEIN/NUCLEIC ACID DEGLYCASE DJ-1-RELATED"/>
    <property type="match status" value="1"/>
</dbReference>
<dbReference type="EMBL" id="JBHULR010000015">
    <property type="protein sequence ID" value="MFD2549224.1"/>
    <property type="molecule type" value="Genomic_DNA"/>
</dbReference>
<comment type="similarity">
    <text evidence="3">Belongs to the peptidase C56 family. HSP31-like subfamily.</text>
</comment>
<evidence type="ECO:0000256" key="1">
    <source>
        <dbReference type="ARBA" id="ARBA00023016"/>
    </source>
</evidence>
<accession>A0ABW5KJS7</accession>
<keyword evidence="2" id="KW-0456">Lyase</keyword>
<evidence type="ECO:0000313" key="6">
    <source>
        <dbReference type="Proteomes" id="UP001597545"/>
    </source>
</evidence>
<dbReference type="InterPro" id="IPR002818">
    <property type="entry name" value="DJ-1/PfpI"/>
</dbReference>
<keyword evidence="6" id="KW-1185">Reference proteome</keyword>
<sequence>MTKKIYLLMIAVFFYCTATAQKKVLFVMSAAQELELKKGKTYKTGVFLSEFYLAYKDIVQAGYEVEFATPEGIKPTIDKESYHKKYWSGRDSLITEAASFIQENEKFNHPRKLAEIVHHIWSYSGLVIPGGQGLMADLIKDKNIPALLMAFSDTGKPIGLICHAPALLLSMPKVENPFTGYCVSAVTALEELFIETFVIKGKPVIRKIGKQLKKAGLKYKKGRPAGNFAIRDRELITSQNPYSSMAFGKLYLEALNEYQTQKTPR</sequence>
<comment type="caution">
    <text evidence="5">The sequence shown here is derived from an EMBL/GenBank/DDBJ whole genome shotgun (WGS) entry which is preliminary data.</text>
</comment>
<keyword evidence="5" id="KW-0315">Glutamine amidotransferase</keyword>
<evidence type="ECO:0000259" key="4">
    <source>
        <dbReference type="Pfam" id="PF01965"/>
    </source>
</evidence>
<dbReference type="Pfam" id="PF01965">
    <property type="entry name" value="DJ-1_PfpI"/>
    <property type="match status" value="1"/>
</dbReference>